<comment type="caution">
    <text evidence="1">The sequence shown here is derived from an EMBL/GenBank/DDBJ whole genome shotgun (WGS) entry which is preliminary data.</text>
</comment>
<dbReference type="Proteomes" id="UP000447434">
    <property type="component" value="Chromosome 20"/>
</dbReference>
<accession>A0A6A4NUY1</accession>
<name>A0A6A4NUY1_LUPAL</name>
<proteinExistence type="predicted"/>
<reference evidence="2" key="1">
    <citation type="journal article" date="2020" name="Nat. Commun.">
        <title>Genome sequence of the cluster root forming white lupin.</title>
        <authorList>
            <person name="Hufnagel B."/>
            <person name="Marques A."/>
            <person name="Soriano A."/>
            <person name="Marques L."/>
            <person name="Divol F."/>
            <person name="Doumas P."/>
            <person name="Sallet E."/>
            <person name="Mancinotti D."/>
            <person name="Carrere S."/>
            <person name="Marande W."/>
            <person name="Arribat S."/>
            <person name="Keller J."/>
            <person name="Huneau C."/>
            <person name="Blein T."/>
            <person name="Aime D."/>
            <person name="Laguerre M."/>
            <person name="Taylor J."/>
            <person name="Schubert V."/>
            <person name="Nelson M."/>
            <person name="Geu-Flores F."/>
            <person name="Crespi M."/>
            <person name="Gallardo-Guerrero K."/>
            <person name="Delaux P.-M."/>
            <person name="Salse J."/>
            <person name="Berges H."/>
            <person name="Guyot R."/>
            <person name="Gouzy J."/>
            <person name="Peret B."/>
        </authorList>
    </citation>
    <scope>NUCLEOTIDE SEQUENCE [LARGE SCALE GENOMIC DNA]</scope>
    <source>
        <strain evidence="2">cv. Amiga</strain>
    </source>
</reference>
<organism evidence="1 2">
    <name type="scientific">Lupinus albus</name>
    <name type="common">White lupine</name>
    <name type="synonym">Lupinus termis</name>
    <dbReference type="NCBI Taxonomy" id="3870"/>
    <lineage>
        <taxon>Eukaryota</taxon>
        <taxon>Viridiplantae</taxon>
        <taxon>Streptophyta</taxon>
        <taxon>Embryophyta</taxon>
        <taxon>Tracheophyta</taxon>
        <taxon>Spermatophyta</taxon>
        <taxon>Magnoliopsida</taxon>
        <taxon>eudicotyledons</taxon>
        <taxon>Gunneridae</taxon>
        <taxon>Pentapetalae</taxon>
        <taxon>rosids</taxon>
        <taxon>fabids</taxon>
        <taxon>Fabales</taxon>
        <taxon>Fabaceae</taxon>
        <taxon>Papilionoideae</taxon>
        <taxon>50 kb inversion clade</taxon>
        <taxon>genistoids sensu lato</taxon>
        <taxon>core genistoids</taxon>
        <taxon>Genisteae</taxon>
        <taxon>Lupinus</taxon>
    </lineage>
</organism>
<evidence type="ECO:0000313" key="1">
    <source>
        <dbReference type="EMBL" id="KAE9591129.1"/>
    </source>
</evidence>
<keyword evidence="2" id="KW-1185">Reference proteome</keyword>
<dbReference type="OrthoDB" id="10264738at2759"/>
<gene>
    <name evidence="1" type="ORF">Lalb_Chr20g0114901</name>
</gene>
<evidence type="ECO:0000313" key="2">
    <source>
        <dbReference type="Proteomes" id="UP000447434"/>
    </source>
</evidence>
<dbReference type="AlphaFoldDB" id="A0A6A4NUY1"/>
<dbReference type="EMBL" id="WOCE01000020">
    <property type="protein sequence ID" value="KAE9591129.1"/>
    <property type="molecule type" value="Genomic_DNA"/>
</dbReference>
<protein>
    <submittedName>
        <fullName evidence="1">Putative PPM-type phosphatase domain, protein phosphatase 2C family</fullName>
    </submittedName>
</protein>
<sequence length="97" mass="10879">MKRPTKLDIPVVASLTVGVQDAAVTMAAERDMVEVEGRGFAVYCRRGRREHMEDHYSASVDLHGQPKEGDYVDIYHGVWRIQGSLTVSRGIGDRHLK</sequence>